<evidence type="ECO:0000313" key="2">
    <source>
        <dbReference type="EMBL" id="CAB4280722.1"/>
    </source>
</evidence>
<evidence type="ECO:0000256" key="1">
    <source>
        <dbReference type="SAM" id="MobiDB-lite"/>
    </source>
</evidence>
<keyword evidence="5" id="KW-1185">Reference proteome</keyword>
<dbReference type="Proteomes" id="UP000507222">
    <property type="component" value="Unassembled WGS sequence"/>
</dbReference>
<proteinExistence type="predicted"/>
<evidence type="ECO:0000313" key="5">
    <source>
        <dbReference type="Proteomes" id="UP000507245"/>
    </source>
</evidence>
<evidence type="ECO:0000313" key="4">
    <source>
        <dbReference type="Proteomes" id="UP000507222"/>
    </source>
</evidence>
<protein>
    <submittedName>
        <fullName evidence="3">Uncharacterized protein</fullName>
    </submittedName>
</protein>
<accession>A0A6J5XB08</accession>
<dbReference type="EMBL" id="CAEKDK010000005">
    <property type="protein sequence ID" value="CAB4280722.1"/>
    <property type="molecule type" value="Genomic_DNA"/>
</dbReference>
<name>A0A6J5XB08_PRUAR</name>
<dbReference type="Proteomes" id="UP000507245">
    <property type="component" value="Unassembled WGS sequence"/>
</dbReference>
<feature type="region of interest" description="Disordered" evidence="1">
    <location>
        <begin position="1"/>
        <end position="23"/>
    </location>
</feature>
<reference evidence="3 4" key="2">
    <citation type="submission" date="2020-05" db="EMBL/GenBank/DDBJ databases">
        <authorList>
            <person name="Campoy J."/>
            <person name="Schneeberger K."/>
            <person name="Spophaly S."/>
        </authorList>
    </citation>
    <scope>NUCLEOTIDE SEQUENCE [LARGE SCALE GENOMIC DNA]</scope>
    <source>
        <strain evidence="3">PruArmRojPasFocal</strain>
    </source>
</reference>
<feature type="compositionally biased region" description="Basic and acidic residues" evidence="1">
    <location>
        <begin position="12"/>
        <end position="22"/>
    </location>
</feature>
<dbReference type="EMBL" id="CAEKKB010000005">
    <property type="protein sequence ID" value="CAB4311126.1"/>
    <property type="molecule type" value="Genomic_DNA"/>
</dbReference>
<evidence type="ECO:0000313" key="3">
    <source>
        <dbReference type="EMBL" id="CAB4311126.1"/>
    </source>
</evidence>
<gene>
    <name evidence="2" type="ORF">CURHAP_LOCUS33659</name>
    <name evidence="3" type="ORF">ORAREDHAP_LOCUS33207</name>
</gene>
<sequence length="72" mass="7913">MASSNTIEGGMEENKDSQESKEVAQGLVQANAGQIMEDVAEENIYELISQGMLQVKDNRPCRGTRLQLPSPF</sequence>
<organism evidence="3 5">
    <name type="scientific">Prunus armeniaca</name>
    <name type="common">Apricot</name>
    <name type="synonym">Armeniaca vulgaris</name>
    <dbReference type="NCBI Taxonomy" id="36596"/>
    <lineage>
        <taxon>Eukaryota</taxon>
        <taxon>Viridiplantae</taxon>
        <taxon>Streptophyta</taxon>
        <taxon>Embryophyta</taxon>
        <taxon>Tracheophyta</taxon>
        <taxon>Spermatophyta</taxon>
        <taxon>Magnoliopsida</taxon>
        <taxon>eudicotyledons</taxon>
        <taxon>Gunneridae</taxon>
        <taxon>Pentapetalae</taxon>
        <taxon>rosids</taxon>
        <taxon>fabids</taxon>
        <taxon>Rosales</taxon>
        <taxon>Rosaceae</taxon>
        <taxon>Amygdaloideae</taxon>
        <taxon>Amygdaleae</taxon>
        <taxon>Prunus</taxon>
    </lineage>
</organism>
<dbReference type="OrthoDB" id="1153924at2759"/>
<dbReference type="AlphaFoldDB" id="A0A6J5XB08"/>
<reference evidence="5" key="1">
    <citation type="journal article" date="2020" name="Genome Biol.">
        <title>Gamete binning: chromosome-level and haplotype-resolved genome assembly enabled by high-throughput single-cell sequencing of gamete genomes.</title>
        <authorList>
            <person name="Campoy J.A."/>
            <person name="Sun H."/>
            <person name="Goel M."/>
            <person name="Jiao W.-B."/>
            <person name="Folz-Donahue K."/>
            <person name="Wang N."/>
            <person name="Rubio M."/>
            <person name="Liu C."/>
            <person name="Kukat C."/>
            <person name="Ruiz D."/>
            <person name="Huettel B."/>
            <person name="Schneeberger K."/>
        </authorList>
    </citation>
    <scope>NUCLEOTIDE SEQUENCE [LARGE SCALE GENOMIC DNA]</scope>
    <source>
        <strain evidence="5">cv. Rojo Pasion</strain>
    </source>
</reference>